<proteinExistence type="predicted"/>
<dbReference type="InterPro" id="IPR045474">
    <property type="entry name" value="GEVED"/>
</dbReference>
<dbReference type="OrthoDB" id="1210035at2"/>
<keyword evidence="6" id="KW-1185">Reference proteome</keyword>
<evidence type="ECO:0000256" key="1">
    <source>
        <dbReference type="ARBA" id="ARBA00022729"/>
    </source>
</evidence>
<name>A0A1M6PLS9_9FLAO</name>
<keyword evidence="1 2" id="KW-0732">Signal</keyword>
<dbReference type="Pfam" id="PF20009">
    <property type="entry name" value="GEVED"/>
    <property type="match status" value="2"/>
</dbReference>
<dbReference type="AlphaFoldDB" id="A0A1M6PLS9"/>
<sequence>MRKLHKFVFLFLCLAISIAGHSQDRNLQKNKSFDAISITDRQNTPSYIEKKEDLPSFKKTVNSSTAYSHQNRLVYCEPNFSSCSSDHINKVIFAGINNDSECGTGHNDYTDQVGLVVTGETYTISVRNQALSSQNVFAYIDWNQNGILNDAGEVYTIANNAHHSGPHTQEIAIPQDAVLGETRMRVVLQWNNTNANPCIVYGTGESEDYTLNVVDEIPNLPLDCTQLVPSLYPFTGGFFIGDRNQRLAVDIDVLPESTFALNTVKIQTLGQASTFDLVFHDNVDGLPGTPDITLNNVNIVNEEFLGSGQDYEYYIYTLDVSSNNILFEGDQDGIKVWMEVISDAIGWNNTNSTTLGSFAAYSHDDSDGWNFTDREFVYELIGICTGSQIQDLPNNACSNAIPINCGDLVTGTTVGADDFGGNLSPDVFYSYTGSGQAENISISLCVGTEYDTLIRVFSDCSLANEITFNDNFCYARSVVNFVSDGVSTYYIMIEGSYASEFGDFTLYASCQTIPPQNETPAHAVALECGDRVQGNNVNASNIAGNPAGDVFYTYTGNGIEEDITVSLCSVFTSYDTEIRVYDDISLSNLVGFADDDCGLFSQVTFYSDGETTYYIMIEGSEIEEGNFDLRVSCWDYTPYCSPLNFVFVEPITNVEIADIAHRSSAEPTSPPHEVFTDIIGNLNQGETYEITLEGFTGADGEWNNFFTVFIDWNQNNVFNDTGEMYEIGSIFDSSGTDGNQLMGSITVPQDAEIGSTVMRVLKAYDTSPIDPCSDYGYGQVEDYTINVLDALGNDDFTLNKITYFPNPTENEINIKSDLPLSKITIYDIAGKVIQVIKPDSNNVQLDLSYLSNGIYLAKVITKQEVQTFKIIKE</sequence>
<evidence type="ECO:0000259" key="3">
    <source>
        <dbReference type="Pfam" id="PF18962"/>
    </source>
</evidence>
<dbReference type="NCBIfam" id="TIGR04183">
    <property type="entry name" value="Por_Secre_tail"/>
    <property type="match status" value="1"/>
</dbReference>
<organism evidence="5 6">
    <name type="scientific">Aequorivita viscosa</name>
    <dbReference type="NCBI Taxonomy" id="797419"/>
    <lineage>
        <taxon>Bacteria</taxon>
        <taxon>Pseudomonadati</taxon>
        <taxon>Bacteroidota</taxon>
        <taxon>Flavobacteriia</taxon>
        <taxon>Flavobacteriales</taxon>
        <taxon>Flavobacteriaceae</taxon>
        <taxon>Aequorivita</taxon>
    </lineage>
</organism>
<feature type="domain" description="GEVED" evidence="4">
    <location>
        <begin position="136"/>
        <end position="212"/>
    </location>
</feature>
<dbReference type="Pfam" id="PF18962">
    <property type="entry name" value="Por_Secre_tail"/>
    <property type="match status" value="1"/>
</dbReference>
<evidence type="ECO:0000259" key="4">
    <source>
        <dbReference type="Pfam" id="PF20009"/>
    </source>
</evidence>
<gene>
    <name evidence="5" type="ORF">SAMN04487908_1522</name>
</gene>
<protein>
    <submittedName>
        <fullName evidence="5">Por secretion system C-terminal sorting domain-containing protein</fullName>
    </submittedName>
</protein>
<dbReference type="Proteomes" id="UP000184172">
    <property type="component" value="Unassembled WGS sequence"/>
</dbReference>
<dbReference type="RefSeq" id="WP_073222283.1">
    <property type="nucleotide sequence ID" value="NZ_FNNS01000047.1"/>
</dbReference>
<dbReference type="InterPro" id="IPR026444">
    <property type="entry name" value="Secre_tail"/>
</dbReference>
<dbReference type="STRING" id="797419.SAMN05216556_1472"/>
<evidence type="ECO:0000313" key="6">
    <source>
        <dbReference type="Proteomes" id="UP000184172"/>
    </source>
</evidence>
<feature type="domain" description="Secretion system C-terminal sorting" evidence="3">
    <location>
        <begin position="804"/>
        <end position="871"/>
    </location>
</feature>
<feature type="domain" description="GEVED" evidence="4">
    <location>
        <begin position="706"/>
        <end position="786"/>
    </location>
</feature>
<reference evidence="6" key="1">
    <citation type="submission" date="2016-11" db="EMBL/GenBank/DDBJ databases">
        <authorList>
            <person name="Varghese N."/>
            <person name="Submissions S."/>
        </authorList>
    </citation>
    <scope>NUCLEOTIDE SEQUENCE [LARGE SCALE GENOMIC DNA]</scope>
    <source>
        <strain evidence="6">DSM 26349</strain>
    </source>
</reference>
<evidence type="ECO:0000256" key="2">
    <source>
        <dbReference type="SAM" id="SignalP"/>
    </source>
</evidence>
<feature type="signal peptide" evidence="2">
    <location>
        <begin position="1"/>
        <end position="22"/>
    </location>
</feature>
<dbReference type="EMBL" id="FQYV01000052">
    <property type="protein sequence ID" value="SHK08807.1"/>
    <property type="molecule type" value="Genomic_DNA"/>
</dbReference>
<accession>A0A1M6PLS9</accession>
<evidence type="ECO:0000313" key="5">
    <source>
        <dbReference type="EMBL" id="SHK08807.1"/>
    </source>
</evidence>
<feature type="chain" id="PRO_5009920118" evidence="2">
    <location>
        <begin position="23"/>
        <end position="873"/>
    </location>
</feature>